<dbReference type="AlphaFoldDB" id="F4R8C1"/>
<reference evidence="10" key="1">
    <citation type="journal article" date="2011" name="Proc. Natl. Acad. Sci. U.S.A.">
        <title>Obligate biotrophy features unraveled by the genomic analysis of rust fungi.</title>
        <authorList>
            <person name="Duplessis S."/>
            <person name="Cuomo C.A."/>
            <person name="Lin Y.-C."/>
            <person name="Aerts A."/>
            <person name="Tisserant E."/>
            <person name="Veneault-Fourrey C."/>
            <person name="Joly D.L."/>
            <person name="Hacquard S."/>
            <person name="Amselem J."/>
            <person name="Cantarel B.L."/>
            <person name="Chiu R."/>
            <person name="Coutinho P.M."/>
            <person name="Feau N."/>
            <person name="Field M."/>
            <person name="Frey P."/>
            <person name="Gelhaye E."/>
            <person name="Goldberg J."/>
            <person name="Grabherr M.G."/>
            <person name="Kodira C.D."/>
            <person name="Kohler A."/>
            <person name="Kuees U."/>
            <person name="Lindquist E.A."/>
            <person name="Lucas S.M."/>
            <person name="Mago R."/>
            <person name="Mauceli E."/>
            <person name="Morin E."/>
            <person name="Murat C."/>
            <person name="Pangilinan J.L."/>
            <person name="Park R."/>
            <person name="Pearson M."/>
            <person name="Quesneville H."/>
            <person name="Rouhier N."/>
            <person name="Sakthikumar S."/>
            <person name="Salamov A.A."/>
            <person name="Schmutz J."/>
            <person name="Selles B."/>
            <person name="Shapiro H."/>
            <person name="Tanguay P."/>
            <person name="Tuskan G.A."/>
            <person name="Henrissat B."/>
            <person name="Van de Peer Y."/>
            <person name="Rouze P."/>
            <person name="Ellis J.G."/>
            <person name="Dodds P.N."/>
            <person name="Schein J.E."/>
            <person name="Zhong S."/>
            <person name="Hamelin R.C."/>
            <person name="Grigoriev I.V."/>
            <person name="Szabo L.J."/>
            <person name="Martin F."/>
        </authorList>
    </citation>
    <scope>NUCLEOTIDE SEQUENCE [LARGE SCALE GENOMIC DNA]</scope>
    <source>
        <strain evidence="10">98AG31 / pathotype 3-4-7</strain>
    </source>
</reference>
<evidence type="ECO:0000256" key="4">
    <source>
        <dbReference type="ARBA" id="ARBA00022801"/>
    </source>
</evidence>
<dbReference type="Pfam" id="PF03162">
    <property type="entry name" value="Y_phosphatase2"/>
    <property type="match status" value="1"/>
</dbReference>
<evidence type="ECO:0000256" key="1">
    <source>
        <dbReference type="ARBA" id="ARBA00004496"/>
    </source>
</evidence>
<dbReference type="InterPro" id="IPR020428">
    <property type="entry name" value="PFA-DSPs"/>
</dbReference>
<dbReference type="GO" id="GO:0004725">
    <property type="term" value="F:protein tyrosine phosphatase activity"/>
    <property type="evidence" value="ECO:0007669"/>
    <property type="project" value="UniProtKB-EC"/>
</dbReference>
<name>F4R8C1_MELLP</name>
<evidence type="ECO:0000256" key="8">
    <source>
        <dbReference type="SAM" id="MobiDB-lite"/>
    </source>
</evidence>
<feature type="region of interest" description="Disordered" evidence="8">
    <location>
        <begin position="1"/>
        <end position="125"/>
    </location>
</feature>
<dbReference type="EC" id="3.1.3.48" evidence="2"/>
<dbReference type="InParanoid" id="F4R8C1"/>
<dbReference type="HOGENOM" id="CLU_774052_0_0_1"/>
<evidence type="ECO:0000256" key="2">
    <source>
        <dbReference type="ARBA" id="ARBA00013064"/>
    </source>
</evidence>
<dbReference type="InterPro" id="IPR004861">
    <property type="entry name" value="Siw14-like"/>
</dbReference>
<keyword evidence="3" id="KW-0963">Cytoplasm</keyword>
<feature type="compositionally biased region" description="Low complexity" evidence="8">
    <location>
        <begin position="104"/>
        <end position="123"/>
    </location>
</feature>
<comment type="subcellular location">
    <subcellularLocation>
        <location evidence="1">Cytoplasm</location>
    </subcellularLocation>
</comment>
<feature type="compositionally biased region" description="Low complexity" evidence="8">
    <location>
        <begin position="30"/>
        <end position="51"/>
    </location>
</feature>
<keyword evidence="5" id="KW-0904">Protein phosphatase</keyword>
<dbReference type="GeneID" id="18925552"/>
<dbReference type="PRINTS" id="PR01911">
    <property type="entry name" value="PFDSPHPHTASE"/>
</dbReference>
<dbReference type="PANTHER" id="PTHR31126">
    <property type="entry name" value="TYROSINE-PROTEIN PHOSPHATASE"/>
    <property type="match status" value="1"/>
</dbReference>
<dbReference type="OrthoDB" id="6375174at2759"/>
<dbReference type="FunFam" id="3.90.190.10:FF:000035">
    <property type="entry name" value="Tyrosine phosphatase, putative"/>
    <property type="match status" value="1"/>
</dbReference>
<gene>
    <name evidence="9" type="ORF">MELLADRAFT_115262</name>
</gene>
<dbReference type="PANTHER" id="PTHR31126:SF8">
    <property type="entry name" value="TYROSINE-PROTEIN PHOSPHATASE OCA1-RELATED"/>
    <property type="match status" value="1"/>
</dbReference>
<dbReference type="InterPro" id="IPR029021">
    <property type="entry name" value="Prot-tyrosine_phosphatase-like"/>
</dbReference>
<dbReference type="SUPFAM" id="SSF52799">
    <property type="entry name" value="(Phosphotyrosine protein) phosphatases II"/>
    <property type="match status" value="1"/>
</dbReference>
<evidence type="ECO:0000256" key="6">
    <source>
        <dbReference type="ARBA" id="ARBA00037204"/>
    </source>
</evidence>
<dbReference type="GO" id="GO:0005737">
    <property type="term" value="C:cytoplasm"/>
    <property type="evidence" value="ECO:0007669"/>
    <property type="project" value="UniProtKB-SubCell"/>
</dbReference>
<feature type="compositionally biased region" description="Polar residues" evidence="8">
    <location>
        <begin position="52"/>
        <end position="103"/>
    </location>
</feature>
<evidence type="ECO:0000256" key="7">
    <source>
        <dbReference type="ARBA" id="ARBA00039934"/>
    </source>
</evidence>
<proteinExistence type="predicted"/>
<evidence type="ECO:0000313" key="10">
    <source>
        <dbReference type="Proteomes" id="UP000001072"/>
    </source>
</evidence>
<comment type="function">
    <text evidence="6">Putative tyrosine-protein phosphatase required for protection against superoxide stress.</text>
</comment>
<accession>F4R8C1</accession>
<sequence length="358" mass="40013">MKKEEAHLKTPIRPKLSPTNLTVSSPDIKSTISSSSSITSISSSTSIQSQSNHQLNRSHPITLINQSISPPHSSKLSNSQTDPTNPFNQTQHSTPKPSNHQQASNPSSFHHPSSSSSTSSNPNLFDPLPSLPSRLRKASLKWIPPPNFGFIESWLYRSGEPNELSHQFLLSLNLKSLIWLAPRPISSSFRECLSSTVKFYDLGILHAAAIDEVTDEAVTEALRLILSPKLYPLMIMCAGGSHRTGTVIGCLRKLQGWNLASIFEEYRRYAGAQHHIMNEQFIEFYDTRRLTQNLSQETMKSSRNETHSNEKVMIRVERNHEGIDLESLGLGNQVGMDHQLFKRATPADEMGCRAYTLN</sequence>
<organism evidence="10">
    <name type="scientific">Melampsora larici-populina (strain 98AG31 / pathotype 3-4-7)</name>
    <name type="common">Poplar leaf rust fungus</name>
    <dbReference type="NCBI Taxonomy" id="747676"/>
    <lineage>
        <taxon>Eukaryota</taxon>
        <taxon>Fungi</taxon>
        <taxon>Dikarya</taxon>
        <taxon>Basidiomycota</taxon>
        <taxon>Pucciniomycotina</taxon>
        <taxon>Pucciniomycetes</taxon>
        <taxon>Pucciniales</taxon>
        <taxon>Melampsoraceae</taxon>
        <taxon>Melampsora</taxon>
    </lineage>
</organism>
<dbReference type="eggNOG" id="KOG1572">
    <property type="taxonomic scope" value="Eukaryota"/>
</dbReference>
<dbReference type="RefSeq" id="XP_007405098.1">
    <property type="nucleotide sequence ID" value="XM_007405036.1"/>
</dbReference>
<feature type="compositionally biased region" description="Polar residues" evidence="8">
    <location>
        <begin position="17"/>
        <end position="28"/>
    </location>
</feature>
<evidence type="ECO:0000256" key="3">
    <source>
        <dbReference type="ARBA" id="ARBA00022490"/>
    </source>
</evidence>
<dbReference type="VEuPathDB" id="FungiDB:MELLADRAFT_115262"/>
<evidence type="ECO:0000256" key="5">
    <source>
        <dbReference type="ARBA" id="ARBA00022912"/>
    </source>
</evidence>
<protein>
    <recommendedName>
        <fullName evidence="7">Putative tyrosine-protein phosphatase OCA1</fullName>
        <ecNumber evidence="2">3.1.3.48</ecNumber>
    </recommendedName>
</protein>
<dbReference type="KEGG" id="mlr:MELLADRAFT_115262"/>
<dbReference type="Proteomes" id="UP000001072">
    <property type="component" value="Unassembled WGS sequence"/>
</dbReference>
<dbReference type="STRING" id="747676.F4R8C1"/>
<evidence type="ECO:0000313" key="9">
    <source>
        <dbReference type="EMBL" id="EGG11463.1"/>
    </source>
</evidence>
<keyword evidence="4" id="KW-0378">Hydrolase</keyword>
<keyword evidence="10" id="KW-1185">Reference proteome</keyword>
<dbReference type="EMBL" id="GL883092">
    <property type="protein sequence ID" value="EGG11463.1"/>
    <property type="molecule type" value="Genomic_DNA"/>
</dbReference>
<dbReference type="Gene3D" id="3.90.190.10">
    <property type="entry name" value="Protein tyrosine phosphatase superfamily"/>
    <property type="match status" value="1"/>
</dbReference>